<gene>
    <name evidence="1" type="ORF">LTR37_011565</name>
</gene>
<evidence type="ECO:0000313" key="1">
    <source>
        <dbReference type="EMBL" id="KAK3708300.1"/>
    </source>
</evidence>
<reference evidence="1" key="1">
    <citation type="submission" date="2023-07" db="EMBL/GenBank/DDBJ databases">
        <title>Black Yeasts Isolated from many extreme environments.</title>
        <authorList>
            <person name="Coleine C."/>
            <person name="Stajich J.E."/>
            <person name="Selbmann L."/>
        </authorList>
    </citation>
    <scope>NUCLEOTIDE SEQUENCE</scope>
    <source>
        <strain evidence="1">CCFEE 5714</strain>
    </source>
</reference>
<dbReference type="Proteomes" id="UP001281147">
    <property type="component" value="Unassembled WGS sequence"/>
</dbReference>
<sequence length="1413" mass="156479">MDVPSDTTQRGYFFTGAISNVSAAFQNSNIGTYNNYEGGERLSDKIQKCIADLGQTDPRDDRAHLTTFSHKIAEGTCQWVLDNGVFQTWISDEDSNHPLIWVCDGVGTGKTALAIFISKHLEQLNAVNNETWVLYYFCNRQQPNRNTAASILKGFMFQLYKKQQGLAQNLYNEYCIQRDSLFHPHSIEALWRIFQDMVNASPVKRIFCVVDGPDQCDDELRLDHFLRKLNEYFMTHEKRRASMETKTGTEQRTSEAPSAQGNMHHGRNTELRMMILSRQYPSCIVQELEPFPRLELSSSVSHGGVSDLKRFADAEVDKIFTNHSGNKEPSKETKAIISNALNDGEGRSFLWVSLAAEKLTSMKASQVEKYVKSLPNSVDDMHMQTLVDVPSRQRLQVSAILKWIALAIRPLSTMELLKAVKYTLNASFSKKALRKALDAAQGLVRVIQRRGGPEQIELAHQSVEELLFGAQSPLRHNRALKDFAFERSNAHSELANTCVAYLQGSANFKKSRRVKLKATDKLKSEDAKFLQNHPFLEYSIVHWTSHAKEGNTERTNYDSDFFREDSTRRKLWWESYWISQRQSFAWKWTTPGRFSLLHLAAFFNIIPLAVHVEQKGRMHELLHAEDYQGMKPINWATERSQAAMVEFLLHRGDYDEEALRQAARTGEMSIISSLLENRERVLRRPRLPSTHSSPTTPSSPFQSFRKVTLNSISEWSKKSASTSDVKSMPMSPGAEGYGKPTSETLLHIAATCGRDEVVAALLDAGEDFYRTTEGGWTPLHNAAWFGRVAIVNQLIVAGADAEARTKEQLSPLHCAVRNSQSDVVGTLVGKWKADLEAVDQYGLTPFHMACKHDNIPIMKLLLDHGVSTEQKMKQGWTPLLWSCMQNRFAVAQLLLKRGADVNAKWLHVHTEAGNSIELGPIGLATMYQHESIARLVERFGAIDANRVADDDAKTLPLTATADEDYAVPEVQDVSPIHCEGEDDSDTLDVGGSENSDDSDDRSDEDREVEGTKSRPGRQSAGGIQEHAEVLSQTSFARLGLGIHQEPEVHVETMLEQNNHAEAREVDGVFAVWNGTTECQDDDAQTPYNGGTSINNQPLSFSIDRKPSVAGVGLAALAKLPESLPNNEGQSPFAPCGPCDNQNSLRIPQKAVCNTGSVSRKESLSENTGDSFKPADTAVLERSCAVNVAVDEPISTSTMADGELLVHSPTHANDIEQSPKAVLDGSGVVDVVADEPVANPTKADVEMFGRFSPRRMFSGGSEDGAEPRKSFFPKFGSFGGSPISPGAECSESIVPESKGLQSPTEEKSRSNSASDLSSKAGRFSAKRMSSWKTVQKVLTATPQDASKLAAENKDRIPNEWISERSEELKEADNEDHALGVGGADAVSKVAEEPSASSSGGSFSRKIFGWKKVET</sequence>
<proteinExistence type="predicted"/>
<name>A0ACC3N4H7_9PEZI</name>
<accession>A0ACC3N4H7</accession>
<dbReference type="EMBL" id="JAUTXU010000102">
    <property type="protein sequence ID" value="KAK3708300.1"/>
    <property type="molecule type" value="Genomic_DNA"/>
</dbReference>
<comment type="caution">
    <text evidence="1">The sequence shown here is derived from an EMBL/GenBank/DDBJ whole genome shotgun (WGS) entry which is preliminary data.</text>
</comment>
<keyword evidence="2" id="KW-1185">Reference proteome</keyword>
<protein>
    <submittedName>
        <fullName evidence="1">Uncharacterized protein</fullName>
    </submittedName>
</protein>
<evidence type="ECO:0000313" key="2">
    <source>
        <dbReference type="Proteomes" id="UP001281147"/>
    </source>
</evidence>
<organism evidence="1 2">
    <name type="scientific">Vermiconidia calcicola</name>
    <dbReference type="NCBI Taxonomy" id="1690605"/>
    <lineage>
        <taxon>Eukaryota</taxon>
        <taxon>Fungi</taxon>
        <taxon>Dikarya</taxon>
        <taxon>Ascomycota</taxon>
        <taxon>Pezizomycotina</taxon>
        <taxon>Dothideomycetes</taxon>
        <taxon>Dothideomycetidae</taxon>
        <taxon>Mycosphaerellales</taxon>
        <taxon>Extremaceae</taxon>
        <taxon>Vermiconidia</taxon>
    </lineage>
</organism>